<evidence type="ECO:0000256" key="7">
    <source>
        <dbReference type="ARBA" id="ARBA00023098"/>
    </source>
</evidence>
<dbReference type="GO" id="GO:0005576">
    <property type="term" value="C:extracellular region"/>
    <property type="evidence" value="ECO:0007669"/>
    <property type="project" value="UniProtKB-SubCell"/>
</dbReference>
<comment type="similarity">
    <text evidence="2">Belongs to the 'GDSL' lipolytic enzyme family.</text>
</comment>
<evidence type="ECO:0000256" key="6">
    <source>
        <dbReference type="ARBA" id="ARBA00022963"/>
    </source>
</evidence>
<dbReference type="Gene3D" id="3.40.50.1110">
    <property type="entry name" value="SGNH hydrolase"/>
    <property type="match status" value="2"/>
</dbReference>
<dbReference type="Pfam" id="PF00657">
    <property type="entry name" value="Lipase_GDSL"/>
    <property type="match status" value="1"/>
</dbReference>
<evidence type="ECO:0000256" key="3">
    <source>
        <dbReference type="ARBA" id="ARBA00022525"/>
    </source>
</evidence>
<feature type="signal peptide" evidence="8">
    <location>
        <begin position="1"/>
        <end position="19"/>
    </location>
</feature>
<dbReference type="EMBL" id="JBDFQZ010000008">
    <property type="protein sequence ID" value="KAK9696883.1"/>
    <property type="molecule type" value="Genomic_DNA"/>
</dbReference>
<dbReference type="AlphaFoldDB" id="A0AAW1J295"/>
<dbReference type="InterPro" id="IPR051238">
    <property type="entry name" value="GDSL_esterase/lipase"/>
</dbReference>
<keyword evidence="7" id="KW-0443">Lipid metabolism</keyword>
<name>A0AAW1J295_SAPOF</name>
<dbReference type="Proteomes" id="UP001443914">
    <property type="component" value="Unassembled WGS sequence"/>
</dbReference>
<keyword evidence="4 8" id="KW-0732">Signal</keyword>
<evidence type="ECO:0000313" key="9">
    <source>
        <dbReference type="EMBL" id="KAK9696883.1"/>
    </source>
</evidence>
<dbReference type="InterPro" id="IPR036514">
    <property type="entry name" value="SGNH_hydro_sf"/>
</dbReference>
<evidence type="ECO:0008006" key="11">
    <source>
        <dbReference type="Google" id="ProtNLM"/>
    </source>
</evidence>
<dbReference type="GO" id="GO:0016042">
    <property type="term" value="P:lipid catabolic process"/>
    <property type="evidence" value="ECO:0007669"/>
    <property type="project" value="UniProtKB-KW"/>
</dbReference>
<reference evidence="9" key="1">
    <citation type="submission" date="2024-03" db="EMBL/GenBank/DDBJ databases">
        <title>WGS assembly of Saponaria officinalis var. Norfolk2.</title>
        <authorList>
            <person name="Jenkins J."/>
            <person name="Shu S."/>
            <person name="Grimwood J."/>
            <person name="Barry K."/>
            <person name="Goodstein D."/>
            <person name="Schmutz J."/>
            <person name="Leebens-Mack J."/>
            <person name="Osbourn A."/>
        </authorList>
    </citation>
    <scope>NUCLEOTIDE SEQUENCE [LARGE SCALE GENOMIC DNA]</scope>
    <source>
        <strain evidence="9">JIC</strain>
    </source>
</reference>
<evidence type="ECO:0000256" key="1">
    <source>
        <dbReference type="ARBA" id="ARBA00004613"/>
    </source>
</evidence>
<proteinExistence type="inferred from homology"/>
<dbReference type="InterPro" id="IPR001087">
    <property type="entry name" value="GDSL"/>
</dbReference>
<evidence type="ECO:0000256" key="8">
    <source>
        <dbReference type="SAM" id="SignalP"/>
    </source>
</evidence>
<keyword evidence="6" id="KW-0442">Lipid degradation</keyword>
<gene>
    <name evidence="9" type="ORF">RND81_08G003100</name>
</gene>
<dbReference type="PANTHER" id="PTHR45650">
    <property type="entry name" value="GDSL-LIKE LIPASE/ACYLHYDROLASE-RELATED"/>
    <property type="match status" value="1"/>
</dbReference>
<evidence type="ECO:0000256" key="4">
    <source>
        <dbReference type="ARBA" id="ARBA00022729"/>
    </source>
</evidence>
<keyword evidence="10" id="KW-1185">Reference proteome</keyword>
<protein>
    <recommendedName>
        <fullName evidence="11">GDSL esterase/lipase</fullName>
    </recommendedName>
</protein>
<accession>A0AAW1J295</accession>
<evidence type="ECO:0000313" key="10">
    <source>
        <dbReference type="Proteomes" id="UP001443914"/>
    </source>
</evidence>
<dbReference type="PANTHER" id="PTHR45650:SF9">
    <property type="entry name" value="SGNH HYDROLASE-TYPE ESTERASE DOMAIN-CONTAINING PROTEIN"/>
    <property type="match status" value="1"/>
</dbReference>
<evidence type="ECO:0000256" key="2">
    <source>
        <dbReference type="ARBA" id="ARBA00008668"/>
    </source>
</evidence>
<comment type="caution">
    <text evidence="9">The sequence shown here is derived from an EMBL/GenBank/DDBJ whole genome shotgun (WGS) entry which is preliminary data.</text>
</comment>
<feature type="chain" id="PRO_5043945947" description="GDSL esterase/lipase" evidence="8">
    <location>
        <begin position="20"/>
        <end position="270"/>
    </location>
</feature>
<evidence type="ECO:0000256" key="5">
    <source>
        <dbReference type="ARBA" id="ARBA00022801"/>
    </source>
</evidence>
<keyword evidence="5" id="KW-0378">Hydrolase</keyword>
<dbReference type="GO" id="GO:0016788">
    <property type="term" value="F:hydrolase activity, acting on ester bonds"/>
    <property type="evidence" value="ECO:0007669"/>
    <property type="project" value="InterPro"/>
</dbReference>
<organism evidence="9 10">
    <name type="scientific">Saponaria officinalis</name>
    <name type="common">Common soapwort</name>
    <name type="synonym">Lychnis saponaria</name>
    <dbReference type="NCBI Taxonomy" id="3572"/>
    <lineage>
        <taxon>Eukaryota</taxon>
        <taxon>Viridiplantae</taxon>
        <taxon>Streptophyta</taxon>
        <taxon>Embryophyta</taxon>
        <taxon>Tracheophyta</taxon>
        <taxon>Spermatophyta</taxon>
        <taxon>Magnoliopsida</taxon>
        <taxon>eudicotyledons</taxon>
        <taxon>Gunneridae</taxon>
        <taxon>Pentapetalae</taxon>
        <taxon>Caryophyllales</taxon>
        <taxon>Caryophyllaceae</taxon>
        <taxon>Caryophylleae</taxon>
        <taxon>Saponaria</taxon>
    </lineage>
</organism>
<sequence>MWIILAGLVLNISFNFVRGDPKVPCHFIFGDSLFDVGNNNDLNTYAKANYPPYGIDFPGGVATGRFTNGLTTSDVLTKLLGFEELIPPFSNVSGAMILKGVNYASGSSGIRPETGSHLVLYSYGARRTAIFGLGMIGCIPAEVEQHNKKGQCIEEVNDAVKLFNNKLLNLIDYFNSMLSGANFTFIDVMGMQFTMNLVPGMKQAIPCCKIRRSDFQCIPSSKPCKLRMISTFFDGFHPTESLNVLTAKISFRSPLRTFVHPIDINTLIRI</sequence>
<comment type="subcellular location">
    <subcellularLocation>
        <location evidence="1">Secreted</location>
    </subcellularLocation>
</comment>
<keyword evidence="3" id="KW-0964">Secreted</keyword>